<dbReference type="OrthoDB" id="676979at2759"/>
<dbReference type="SUPFAM" id="SSF52058">
    <property type="entry name" value="L domain-like"/>
    <property type="match status" value="1"/>
</dbReference>
<proteinExistence type="predicted"/>
<dbReference type="Pfam" id="PF13306">
    <property type="entry name" value="LRR_5"/>
    <property type="match status" value="2"/>
</dbReference>
<accession>A0A9W6ZVQ3</accession>
<dbReference type="AlphaFoldDB" id="A0A9W6ZVQ3"/>
<dbReference type="EMBL" id="BRXY01000066">
    <property type="protein sequence ID" value="GMH60546.1"/>
    <property type="molecule type" value="Genomic_DNA"/>
</dbReference>
<evidence type="ECO:0000313" key="2">
    <source>
        <dbReference type="Proteomes" id="UP001165085"/>
    </source>
</evidence>
<dbReference type="InterPro" id="IPR032675">
    <property type="entry name" value="LRR_dom_sf"/>
</dbReference>
<sequence length="679" mass="74459">MVEFTYEEGDGEKYRAREDVTSVKFSLSCTLVGVDAFYGCLNLLKVDFGSSPISKIIEGAFYATKVEEIILPEALEELGSLEDSDGVFEDCECLRRVVVGGRCRVLGRESFRGCKSLREVMGGGGVTDIGKWAFGKNVVLEEMTLPKCAVNIGDNCFKGCTRLHEICGSKDQKVIVNHLKGVDEAKEKEAELQRMVDERIANIANAKTKLQGIKDVDVRQGVGMLQERMFGFLETGEVKGAQGAFDEIKGLAEKNYKRLVELTNVAMLKYRMTESRRFEPISKIGDKAPPAQKATPTALVLSEDQAKFNVVKASRMAESFRATMAELAYAMNMAGGWDEVIIKYEVDNADGRFGGEYRSENFKLDGTPLLVRTIFMDAKLLPEALASAKGEAKFRDMNSMVMEFEDPLAMALCYECLVKRCGVVGVVNQYNKKTFSDPPELKVYIDIDGGWLGEVGLVFRDVWSIKKEHLVVADARKANGPYIAQQLLVALVPVAGVEMVGSSGVGGSGGDAPSSEEAMLRNRVDRLTRENDDLRISTQLPPEARKERAVTMADERVQSVEAELALVDATLDSQALEISRLQKALAEAGFSKSGVLQKKSKYLKKWADRKVTLDSSGKLTWDGGSGHKGFLVFKKGDEVKLFEGGGFNVVAGGRIVAFKAANSAVAAEWAEAIQKFTKK</sequence>
<keyword evidence="2" id="KW-1185">Reference proteome</keyword>
<dbReference type="PANTHER" id="PTHR45661:SF3">
    <property type="entry name" value="IG-LIKE DOMAIN-CONTAINING PROTEIN"/>
    <property type="match status" value="1"/>
</dbReference>
<dbReference type="Proteomes" id="UP001165085">
    <property type="component" value="Unassembled WGS sequence"/>
</dbReference>
<name>A0A9W6ZVQ3_9STRA</name>
<evidence type="ECO:0008006" key="3">
    <source>
        <dbReference type="Google" id="ProtNLM"/>
    </source>
</evidence>
<comment type="caution">
    <text evidence="1">The sequence shown here is derived from an EMBL/GenBank/DDBJ whole genome shotgun (WGS) entry which is preliminary data.</text>
</comment>
<reference evidence="2" key="1">
    <citation type="journal article" date="2023" name="Commun. Biol.">
        <title>Genome analysis of Parmales, the sister group of diatoms, reveals the evolutionary specialization of diatoms from phago-mixotrophs to photoautotrophs.</title>
        <authorList>
            <person name="Ban H."/>
            <person name="Sato S."/>
            <person name="Yoshikawa S."/>
            <person name="Yamada K."/>
            <person name="Nakamura Y."/>
            <person name="Ichinomiya M."/>
            <person name="Sato N."/>
            <person name="Blanc-Mathieu R."/>
            <person name="Endo H."/>
            <person name="Kuwata A."/>
            <person name="Ogata H."/>
        </authorList>
    </citation>
    <scope>NUCLEOTIDE SEQUENCE [LARGE SCALE GENOMIC DNA]</scope>
    <source>
        <strain evidence="2">NIES 3701</strain>
    </source>
</reference>
<dbReference type="SUPFAM" id="SSF50729">
    <property type="entry name" value="PH domain-like"/>
    <property type="match status" value="1"/>
</dbReference>
<organism evidence="1 2">
    <name type="scientific">Triparma strigata</name>
    <dbReference type="NCBI Taxonomy" id="1606541"/>
    <lineage>
        <taxon>Eukaryota</taxon>
        <taxon>Sar</taxon>
        <taxon>Stramenopiles</taxon>
        <taxon>Ochrophyta</taxon>
        <taxon>Bolidophyceae</taxon>
        <taxon>Parmales</taxon>
        <taxon>Triparmaceae</taxon>
        <taxon>Triparma</taxon>
    </lineage>
</organism>
<dbReference type="InterPro" id="IPR053139">
    <property type="entry name" value="Surface_bspA-like"/>
</dbReference>
<evidence type="ECO:0000313" key="1">
    <source>
        <dbReference type="EMBL" id="GMH60546.1"/>
    </source>
</evidence>
<protein>
    <recommendedName>
        <fullName evidence="3">PH domain-containing protein</fullName>
    </recommendedName>
</protein>
<dbReference type="InterPro" id="IPR026906">
    <property type="entry name" value="LRR_5"/>
</dbReference>
<dbReference type="Gene3D" id="3.80.10.10">
    <property type="entry name" value="Ribonuclease Inhibitor"/>
    <property type="match status" value="1"/>
</dbReference>
<dbReference type="PANTHER" id="PTHR45661">
    <property type="entry name" value="SURFACE ANTIGEN"/>
    <property type="match status" value="1"/>
</dbReference>
<gene>
    <name evidence="1" type="ORF">TrST_g7521</name>
</gene>